<feature type="domain" description="Luciferase-like" evidence="6">
    <location>
        <begin position="46"/>
        <end position="159"/>
    </location>
</feature>
<evidence type="ECO:0000256" key="2">
    <source>
        <dbReference type="ARBA" id="ARBA00022643"/>
    </source>
</evidence>
<evidence type="ECO:0000313" key="8">
    <source>
        <dbReference type="Proteomes" id="UP000273119"/>
    </source>
</evidence>
<dbReference type="PANTHER" id="PTHR30011">
    <property type="entry name" value="ALKANESULFONATE MONOOXYGENASE-RELATED"/>
    <property type="match status" value="1"/>
</dbReference>
<dbReference type="InterPro" id="IPR011251">
    <property type="entry name" value="Luciferase-like_dom"/>
</dbReference>
<dbReference type="SUPFAM" id="SSF51679">
    <property type="entry name" value="Bacterial luciferase-like"/>
    <property type="match status" value="2"/>
</dbReference>
<dbReference type="GO" id="GO:0004497">
    <property type="term" value="F:monooxygenase activity"/>
    <property type="evidence" value="ECO:0007669"/>
    <property type="project" value="UniProtKB-KW"/>
</dbReference>
<keyword evidence="4" id="KW-0503">Monooxygenase</keyword>
<feature type="region of interest" description="Disordered" evidence="5">
    <location>
        <begin position="374"/>
        <end position="398"/>
    </location>
</feature>
<dbReference type="EMBL" id="QQXL01000001">
    <property type="protein sequence ID" value="RKW71835.1"/>
    <property type="molecule type" value="Genomic_DNA"/>
</dbReference>
<keyword evidence="1" id="KW-0285">Flavoprotein</keyword>
<feature type="compositionally biased region" description="Low complexity" evidence="5">
    <location>
        <begin position="164"/>
        <end position="185"/>
    </location>
</feature>
<dbReference type="Pfam" id="PF00296">
    <property type="entry name" value="Bac_luciferase"/>
    <property type="match status" value="1"/>
</dbReference>
<dbReference type="InterPro" id="IPR036661">
    <property type="entry name" value="Luciferase-like_sf"/>
</dbReference>
<gene>
    <name evidence="7" type="ORF">DWQ67_03120</name>
</gene>
<evidence type="ECO:0000259" key="6">
    <source>
        <dbReference type="Pfam" id="PF00296"/>
    </source>
</evidence>
<dbReference type="Proteomes" id="UP000273119">
    <property type="component" value="Unassembled WGS sequence"/>
</dbReference>
<comment type="caution">
    <text evidence="7">The sequence shown here is derived from an EMBL/GenBank/DDBJ whole genome shotgun (WGS) entry which is preliminary data.</text>
</comment>
<dbReference type="GO" id="GO:0016705">
    <property type="term" value="F:oxidoreductase activity, acting on paired donors, with incorporation or reduction of molecular oxygen"/>
    <property type="evidence" value="ECO:0007669"/>
    <property type="project" value="InterPro"/>
</dbReference>
<protein>
    <submittedName>
        <fullName evidence="7">LLM class flavin-dependent oxidoreductase</fullName>
    </submittedName>
</protein>
<evidence type="ECO:0000256" key="3">
    <source>
        <dbReference type="ARBA" id="ARBA00023002"/>
    </source>
</evidence>
<evidence type="ECO:0000256" key="5">
    <source>
        <dbReference type="SAM" id="MobiDB-lite"/>
    </source>
</evidence>
<evidence type="ECO:0000256" key="4">
    <source>
        <dbReference type="ARBA" id="ARBA00023033"/>
    </source>
</evidence>
<feature type="compositionally biased region" description="Basic and acidic residues" evidence="5">
    <location>
        <begin position="388"/>
        <end position="398"/>
    </location>
</feature>
<dbReference type="InterPro" id="IPR051260">
    <property type="entry name" value="Diverse_substr_monoxygenases"/>
</dbReference>
<reference evidence="7 8" key="1">
    <citation type="submission" date="2018-07" db="EMBL/GenBank/DDBJ databases">
        <title>Arthrobacter sp. nov., isolated from raw cow's milk with high bacterial count.</title>
        <authorList>
            <person name="Hahne J."/>
            <person name="Isele D."/>
            <person name="Lipski A."/>
        </authorList>
    </citation>
    <scope>NUCLEOTIDE SEQUENCE [LARGE SCALE GENOMIC DNA]</scope>
    <source>
        <strain evidence="7 8">JZ R-183</strain>
    </source>
</reference>
<name>A0A496PMS6_9MICC</name>
<evidence type="ECO:0000313" key="7">
    <source>
        <dbReference type="EMBL" id="RKW71835.1"/>
    </source>
</evidence>
<keyword evidence="8" id="KW-1185">Reference proteome</keyword>
<dbReference type="AlphaFoldDB" id="A0A496PMS6"/>
<dbReference type="PANTHER" id="PTHR30011:SF16">
    <property type="entry name" value="C2H2 FINGER DOMAIN TRANSCRIPTION FACTOR (EUROFUNG)-RELATED"/>
    <property type="match status" value="1"/>
</dbReference>
<keyword evidence="2" id="KW-0288">FMN</keyword>
<dbReference type="Gene3D" id="3.20.20.30">
    <property type="entry name" value="Luciferase-like domain"/>
    <property type="match status" value="1"/>
</dbReference>
<sequence>MTASSLPTASDAFDSPSFDESPRFTVAVSLDTTLLGTASAGPLGTASGQTPLRELTELVRAAEDAGAVAITLRDRLVAAEPDRATHGLDASIAAAALGPLTRGIGLIAEVPSAVSEPFHVATALQTVDHASLGRAALLLRPGLDGAEHDAVGRWPLHERPRPAPAVANQAAAPGGPVADGAQGTGDAPDAVAAVLRDADDTLEAITRLWDSWEADAVIRDVASGRFLDRERIHDADFTGERFSIQGASITPRSPQGRPPVVLRVDGPELLPLARSRADVVIIPADDASLRDPLVAGREQHQPTPLLWAELPLAQATPERLAELASLGFSGVQLLPTAQEQRPGTLRRAVAALTAGASHAASGTLRSALGLAPATNPHTAARHSPASHIHADTKEDSLV</sequence>
<feature type="region of interest" description="Disordered" evidence="5">
    <location>
        <begin position="1"/>
        <end position="20"/>
    </location>
</feature>
<keyword evidence="3" id="KW-0560">Oxidoreductase</keyword>
<dbReference type="RefSeq" id="WP_121484098.1">
    <property type="nucleotide sequence ID" value="NZ_QQXL01000001.1"/>
</dbReference>
<accession>A0A496PMS6</accession>
<feature type="region of interest" description="Disordered" evidence="5">
    <location>
        <begin position="155"/>
        <end position="185"/>
    </location>
</feature>
<proteinExistence type="predicted"/>
<evidence type="ECO:0000256" key="1">
    <source>
        <dbReference type="ARBA" id="ARBA00022630"/>
    </source>
</evidence>
<organism evidence="7 8">
    <name type="scientific">Galactobacter caseinivorans</name>
    <dbReference type="NCBI Taxonomy" id="2676123"/>
    <lineage>
        <taxon>Bacteria</taxon>
        <taxon>Bacillati</taxon>
        <taxon>Actinomycetota</taxon>
        <taxon>Actinomycetes</taxon>
        <taxon>Micrococcales</taxon>
        <taxon>Micrococcaceae</taxon>
        <taxon>Galactobacter</taxon>
    </lineage>
</organism>